<feature type="transmembrane region" description="Helical" evidence="7">
    <location>
        <begin position="171"/>
        <end position="189"/>
    </location>
</feature>
<evidence type="ECO:0000259" key="8">
    <source>
        <dbReference type="PROSITE" id="PS50850"/>
    </source>
</evidence>
<dbReference type="GeneID" id="63798460"/>
<evidence type="ECO:0000256" key="5">
    <source>
        <dbReference type="ARBA" id="ARBA00023136"/>
    </source>
</evidence>
<organism evidence="9 10">
    <name type="scientific">Talaromyces amestolkiae</name>
    <dbReference type="NCBI Taxonomy" id="1196081"/>
    <lineage>
        <taxon>Eukaryota</taxon>
        <taxon>Fungi</taxon>
        <taxon>Dikarya</taxon>
        <taxon>Ascomycota</taxon>
        <taxon>Pezizomycotina</taxon>
        <taxon>Eurotiomycetes</taxon>
        <taxon>Eurotiomycetidae</taxon>
        <taxon>Eurotiales</taxon>
        <taxon>Trichocomaceae</taxon>
        <taxon>Talaromyces</taxon>
        <taxon>Talaromyces sect. Talaromyces</taxon>
    </lineage>
</organism>
<keyword evidence="5 7" id="KW-0472">Membrane</keyword>
<dbReference type="PANTHER" id="PTHR42718">
    <property type="entry name" value="MAJOR FACILITATOR SUPERFAMILY MULTIDRUG TRANSPORTER MFSC"/>
    <property type="match status" value="1"/>
</dbReference>
<dbReference type="PANTHER" id="PTHR42718:SF9">
    <property type="entry name" value="MAJOR FACILITATOR SUPERFAMILY MULTIDRUG TRANSPORTER MFSC"/>
    <property type="match status" value="1"/>
</dbReference>
<comment type="subcellular location">
    <subcellularLocation>
        <location evidence="1">Membrane</location>
        <topology evidence="1">Multi-pass membrane protein</topology>
    </subcellularLocation>
</comment>
<dbReference type="GO" id="GO:0016020">
    <property type="term" value="C:membrane"/>
    <property type="evidence" value="ECO:0007669"/>
    <property type="project" value="UniProtKB-SubCell"/>
</dbReference>
<feature type="transmembrane region" description="Helical" evidence="7">
    <location>
        <begin position="271"/>
        <end position="293"/>
    </location>
</feature>
<evidence type="ECO:0000256" key="1">
    <source>
        <dbReference type="ARBA" id="ARBA00004141"/>
    </source>
</evidence>
<keyword evidence="4 7" id="KW-1133">Transmembrane helix</keyword>
<dbReference type="Gene3D" id="1.20.1250.20">
    <property type="entry name" value="MFS general substrate transporter like domains"/>
    <property type="match status" value="1"/>
</dbReference>
<dbReference type="OrthoDB" id="2130629at2759"/>
<evidence type="ECO:0000256" key="7">
    <source>
        <dbReference type="SAM" id="Phobius"/>
    </source>
</evidence>
<feature type="transmembrane region" description="Helical" evidence="7">
    <location>
        <begin position="314"/>
        <end position="339"/>
    </location>
</feature>
<gene>
    <name evidence="9" type="ORF">BHQ10_009246</name>
</gene>
<feature type="transmembrane region" description="Helical" evidence="7">
    <location>
        <begin position="379"/>
        <end position="400"/>
    </location>
</feature>
<dbReference type="RefSeq" id="XP_040737748.1">
    <property type="nucleotide sequence ID" value="XM_040882141.1"/>
</dbReference>
<dbReference type="InterPro" id="IPR011701">
    <property type="entry name" value="MFS"/>
</dbReference>
<dbReference type="EMBL" id="MIKG01000023">
    <property type="protein sequence ID" value="RAO73234.1"/>
    <property type="molecule type" value="Genomic_DNA"/>
</dbReference>
<accession>A0A364LBP8</accession>
<keyword evidence="2" id="KW-0813">Transport</keyword>
<dbReference type="PROSITE" id="PS50850">
    <property type="entry name" value="MFS"/>
    <property type="match status" value="1"/>
</dbReference>
<evidence type="ECO:0000256" key="2">
    <source>
        <dbReference type="ARBA" id="ARBA00022448"/>
    </source>
</evidence>
<feature type="transmembrane region" description="Helical" evidence="7">
    <location>
        <begin position="240"/>
        <end position="259"/>
    </location>
</feature>
<proteinExistence type="predicted"/>
<reference evidence="9 10" key="1">
    <citation type="journal article" date="2017" name="Biotechnol. Biofuels">
        <title>Differential beta-glucosidase expression as a function of carbon source availability in Talaromyces amestolkiae: a genomic and proteomic approach.</title>
        <authorList>
            <person name="de Eugenio L.I."/>
            <person name="Mendez-Liter J.A."/>
            <person name="Nieto-Dominguez M."/>
            <person name="Alonso L."/>
            <person name="Gil-Munoz J."/>
            <person name="Barriuso J."/>
            <person name="Prieto A."/>
            <person name="Martinez M.J."/>
        </authorList>
    </citation>
    <scope>NUCLEOTIDE SEQUENCE [LARGE SCALE GENOMIC DNA]</scope>
    <source>
        <strain evidence="9 10">CIB</strain>
    </source>
</reference>
<comment type="caution">
    <text evidence="9">The sequence shown here is derived from an EMBL/GenBank/DDBJ whole genome shotgun (WGS) entry which is preliminary data.</text>
</comment>
<feature type="transmembrane region" description="Helical" evidence="7">
    <location>
        <begin position="44"/>
        <end position="64"/>
    </location>
</feature>
<dbReference type="InterPro" id="IPR036259">
    <property type="entry name" value="MFS_trans_sf"/>
</dbReference>
<feature type="transmembrane region" description="Helical" evidence="7">
    <location>
        <begin position="493"/>
        <end position="511"/>
    </location>
</feature>
<keyword evidence="3 7" id="KW-0812">Transmembrane</keyword>
<feature type="transmembrane region" description="Helical" evidence="7">
    <location>
        <begin position="84"/>
        <end position="104"/>
    </location>
</feature>
<dbReference type="Gene3D" id="1.20.1720.10">
    <property type="entry name" value="Multidrug resistance protein D"/>
    <property type="match status" value="1"/>
</dbReference>
<feature type="transmembrane region" description="Helical" evidence="7">
    <location>
        <begin position="111"/>
        <end position="131"/>
    </location>
</feature>
<dbReference type="Proteomes" id="UP000249363">
    <property type="component" value="Unassembled WGS sequence"/>
</dbReference>
<dbReference type="InterPro" id="IPR020846">
    <property type="entry name" value="MFS_dom"/>
</dbReference>
<feature type="region of interest" description="Disordered" evidence="6">
    <location>
        <begin position="1"/>
        <end position="26"/>
    </location>
</feature>
<dbReference type="AlphaFoldDB" id="A0A364LBP8"/>
<keyword evidence="10" id="KW-1185">Reference proteome</keyword>
<feature type="transmembrane region" description="Helical" evidence="7">
    <location>
        <begin position="351"/>
        <end position="372"/>
    </location>
</feature>
<dbReference type="Pfam" id="PF07690">
    <property type="entry name" value="MFS_1"/>
    <property type="match status" value="1"/>
</dbReference>
<dbReference type="SUPFAM" id="SSF103473">
    <property type="entry name" value="MFS general substrate transporter"/>
    <property type="match status" value="1"/>
</dbReference>
<sequence length="517" mass="55816">MPDYIIDQDTPLSQLPPTFSGDDDAAHTENETEIYPLLSSTRSVLLVAILSSAGLLTILNVQSITIMLPSLGDALSIPPERQQLVISIYSISSGSLMLLWGRLADTYGRRLVFLTGSSLFTLSTLLLPFSAHEIPFYILRVIQGMSGSAMMPSAIGIVASIFPPGKVRTRAYVTAAAAASLGSVLGNIFGGLVGSFLSWKWIFWIPAIIAAVTTIAAFLITAIPAIRANAGRIPGNNESVDWIGAALISFSLVLLLISLTQGDSLGWGTRWVPPLIVVAILGLFAFVLFEHFLESRRKDHQPLLRVSMFRNLEFSALFILVGMFYAAYNSFLVFVTYFYQDYLGLGVLQTALRFLPSGITGIVVSFIVSPALNRIEGFYVLLFGLFCGLGSPLLFAIPAIPPDTTYWAWGFPAMCLCLSVEIVWPVVGLLIAKKLPQKDQALGAGLLQTVSQISRSLGLAVSTAVQTAVQGAASKNNTQSGDPDYLRGLRAAQWMNVACVVVSIIIAVVFLRKLGRD</sequence>
<evidence type="ECO:0000313" key="10">
    <source>
        <dbReference type="Proteomes" id="UP000249363"/>
    </source>
</evidence>
<evidence type="ECO:0000256" key="3">
    <source>
        <dbReference type="ARBA" id="ARBA00022692"/>
    </source>
</evidence>
<evidence type="ECO:0000256" key="4">
    <source>
        <dbReference type="ARBA" id="ARBA00022989"/>
    </source>
</evidence>
<evidence type="ECO:0000256" key="6">
    <source>
        <dbReference type="SAM" id="MobiDB-lite"/>
    </source>
</evidence>
<dbReference type="GO" id="GO:0022857">
    <property type="term" value="F:transmembrane transporter activity"/>
    <property type="evidence" value="ECO:0007669"/>
    <property type="project" value="InterPro"/>
</dbReference>
<name>A0A364LBP8_TALAM</name>
<evidence type="ECO:0000313" key="9">
    <source>
        <dbReference type="EMBL" id="RAO73234.1"/>
    </source>
</evidence>
<feature type="transmembrane region" description="Helical" evidence="7">
    <location>
        <begin position="406"/>
        <end position="432"/>
    </location>
</feature>
<feature type="transmembrane region" description="Helical" evidence="7">
    <location>
        <begin position="201"/>
        <end position="228"/>
    </location>
</feature>
<feature type="transmembrane region" description="Helical" evidence="7">
    <location>
        <begin position="137"/>
        <end position="159"/>
    </location>
</feature>
<protein>
    <recommendedName>
        <fullName evidence="8">Major facilitator superfamily (MFS) profile domain-containing protein</fullName>
    </recommendedName>
</protein>
<feature type="domain" description="Major facilitator superfamily (MFS) profile" evidence="8">
    <location>
        <begin position="46"/>
        <end position="515"/>
    </location>
</feature>